<evidence type="ECO:0008006" key="5">
    <source>
        <dbReference type="Google" id="ProtNLM"/>
    </source>
</evidence>
<evidence type="ECO:0000313" key="4">
    <source>
        <dbReference type="Proteomes" id="UP001500466"/>
    </source>
</evidence>
<dbReference type="PROSITE" id="PS50088">
    <property type="entry name" value="ANK_REPEAT"/>
    <property type="match status" value="1"/>
</dbReference>
<dbReference type="Pfam" id="PF12796">
    <property type="entry name" value="Ank_2"/>
    <property type="match status" value="1"/>
</dbReference>
<dbReference type="SUPFAM" id="SSF48403">
    <property type="entry name" value="Ankyrin repeat"/>
    <property type="match status" value="1"/>
</dbReference>
<keyword evidence="1" id="KW-0040">ANK repeat</keyword>
<name>A0ABP9I4N8_9ACTN</name>
<gene>
    <name evidence="3" type="ORF">GCM10023205_68980</name>
</gene>
<keyword evidence="4" id="KW-1185">Reference proteome</keyword>
<dbReference type="InterPro" id="IPR002110">
    <property type="entry name" value="Ankyrin_rpt"/>
</dbReference>
<proteinExistence type="predicted"/>
<accession>A0ABP9I4N8</accession>
<dbReference type="Gene3D" id="1.25.40.20">
    <property type="entry name" value="Ankyrin repeat-containing domain"/>
    <property type="match status" value="1"/>
</dbReference>
<protein>
    <recommendedName>
        <fullName evidence="5">Ankyrin repeat-containing protein</fullName>
    </recommendedName>
</protein>
<evidence type="ECO:0000256" key="2">
    <source>
        <dbReference type="SAM" id="MobiDB-lite"/>
    </source>
</evidence>
<evidence type="ECO:0000313" key="3">
    <source>
        <dbReference type="EMBL" id="GAA4988249.1"/>
    </source>
</evidence>
<dbReference type="PROSITE" id="PS50297">
    <property type="entry name" value="ANK_REP_REGION"/>
    <property type="match status" value="1"/>
</dbReference>
<dbReference type="InterPro" id="IPR036770">
    <property type="entry name" value="Ankyrin_rpt-contain_sf"/>
</dbReference>
<evidence type="ECO:0000256" key="1">
    <source>
        <dbReference type="PROSITE-ProRule" id="PRU00023"/>
    </source>
</evidence>
<feature type="region of interest" description="Disordered" evidence="2">
    <location>
        <begin position="423"/>
        <end position="448"/>
    </location>
</feature>
<dbReference type="SMART" id="SM00248">
    <property type="entry name" value="ANK"/>
    <property type="match status" value="2"/>
</dbReference>
<organism evidence="3 4">
    <name type="scientific">Yinghuangia aomiensis</name>
    <dbReference type="NCBI Taxonomy" id="676205"/>
    <lineage>
        <taxon>Bacteria</taxon>
        <taxon>Bacillati</taxon>
        <taxon>Actinomycetota</taxon>
        <taxon>Actinomycetes</taxon>
        <taxon>Kitasatosporales</taxon>
        <taxon>Streptomycetaceae</taxon>
        <taxon>Yinghuangia</taxon>
    </lineage>
</organism>
<dbReference type="EMBL" id="BAABHS010000035">
    <property type="protein sequence ID" value="GAA4988249.1"/>
    <property type="molecule type" value="Genomic_DNA"/>
</dbReference>
<reference evidence="4" key="1">
    <citation type="journal article" date="2019" name="Int. J. Syst. Evol. Microbiol.">
        <title>The Global Catalogue of Microorganisms (GCM) 10K type strain sequencing project: providing services to taxonomists for standard genome sequencing and annotation.</title>
        <authorList>
            <consortium name="The Broad Institute Genomics Platform"/>
            <consortium name="The Broad Institute Genome Sequencing Center for Infectious Disease"/>
            <person name="Wu L."/>
            <person name="Ma J."/>
        </authorList>
    </citation>
    <scope>NUCLEOTIDE SEQUENCE [LARGE SCALE GENOMIC DNA]</scope>
    <source>
        <strain evidence="4">JCM 17986</strain>
    </source>
</reference>
<dbReference type="Proteomes" id="UP001500466">
    <property type="component" value="Unassembled WGS sequence"/>
</dbReference>
<sequence>MAATIPGMGFFDGLVTPDPDAQPEPQPQDRFLTRYQLREAGEDFPPEDHFVPAWLEHHAEAGRGTDVRIRVNGWRVWRNSATLRLDVFVSRIPAGGDGSASAHGRNTAGGLRFGLRFADGRRITTLDGAAWPQSPAAARPTLSVRPGMGGVFRYTMNLHLSHLPPEGELRLVTEWPDRNVPETWTELDGSAVVAAASRAVEVWPDIAPPNPPEPGAAPQRFSMLRTSSAPRRLMAPPPPPQPYRPPLPPPVAFERDDWQGMHRQNFGNLALVKSRLAHGADPDAILVNGDSVLQWAAEQGSGRVVTEVARHARDIDRVNELSGETPLWAAVCRGHAEAAEALLAAGAKPWAPVLGGRSAGSLALRTKLAPLFEGLPGCVPLTATERAEQAEADAHAAVFKGIHTEGVSVAFVGGVDEEEAVRRLGSTPESSPVLDLAAEPGPHGTGPGGFDPYDWDTALRFLGVTGVDGGCVVVQPSGYKANTTPLLTALSPGGKAFSLYFNPKGGTFGHFSVDGADTCGGELGLAVREGSGNPELQWLYRFWDWDLEPGMRSTPYLAFAAAMAGLRITDATAVAGPPRRWVELPEGSPPLR</sequence>
<comment type="caution">
    <text evidence="3">The sequence shown here is derived from an EMBL/GenBank/DDBJ whole genome shotgun (WGS) entry which is preliminary data.</text>
</comment>
<feature type="repeat" description="ANK" evidence="1">
    <location>
        <begin position="322"/>
        <end position="347"/>
    </location>
</feature>
<dbReference type="RefSeq" id="WP_345679736.1">
    <property type="nucleotide sequence ID" value="NZ_BAABHS010000035.1"/>
</dbReference>